<dbReference type="Proteomes" id="UP001219518">
    <property type="component" value="Unassembled WGS sequence"/>
</dbReference>
<evidence type="ECO:0000313" key="2">
    <source>
        <dbReference type="EMBL" id="KAK3909578.1"/>
    </source>
</evidence>
<protein>
    <submittedName>
        <fullName evidence="2">Light-independent protochlorophyllide reductase subunit B</fullName>
    </submittedName>
</protein>
<organism evidence="2 3">
    <name type="scientific">Frankliniella fusca</name>
    <dbReference type="NCBI Taxonomy" id="407009"/>
    <lineage>
        <taxon>Eukaryota</taxon>
        <taxon>Metazoa</taxon>
        <taxon>Ecdysozoa</taxon>
        <taxon>Arthropoda</taxon>
        <taxon>Hexapoda</taxon>
        <taxon>Insecta</taxon>
        <taxon>Pterygota</taxon>
        <taxon>Neoptera</taxon>
        <taxon>Paraneoptera</taxon>
        <taxon>Thysanoptera</taxon>
        <taxon>Terebrantia</taxon>
        <taxon>Thripoidea</taxon>
        <taxon>Thripidae</taxon>
        <taxon>Frankliniella</taxon>
    </lineage>
</organism>
<comment type="caution">
    <text evidence="2">The sequence shown here is derived from an EMBL/GenBank/DDBJ whole genome shotgun (WGS) entry which is preliminary data.</text>
</comment>
<sequence>MAVSVRQSHTWISRALSTRCYSVNYTFIYFFIIFSQRSCLLIQDNGKQTKSDLKKQIFREAAGSAEGLWREISPLSPPRPAPGSPRSPPQGCCRAARKK</sequence>
<feature type="compositionally biased region" description="Pro residues" evidence="1">
    <location>
        <begin position="75"/>
        <end position="88"/>
    </location>
</feature>
<reference evidence="2" key="2">
    <citation type="journal article" date="2023" name="BMC Genomics">
        <title>Pest status, molecular evolution, and epigenetic factors derived from the genome assembly of Frankliniella fusca, a thysanopteran phytovirus vector.</title>
        <authorList>
            <person name="Catto M.A."/>
            <person name="Labadie P.E."/>
            <person name="Jacobson A.L."/>
            <person name="Kennedy G.G."/>
            <person name="Srinivasan R."/>
            <person name="Hunt B.G."/>
        </authorList>
    </citation>
    <scope>NUCLEOTIDE SEQUENCE</scope>
    <source>
        <strain evidence="2">PL_HMW_Pooled</strain>
    </source>
</reference>
<dbReference type="EMBL" id="JAHWGI010000106">
    <property type="protein sequence ID" value="KAK3909578.1"/>
    <property type="molecule type" value="Genomic_DNA"/>
</dbReference>
<gene>
    <name evidence="2" type="ORF">KUF71_019681</name>
</gene>
<proteinExistence type="predicted"/>
<keyword evidence="3" id="KW-1185">Reference proteome</keyword>
<accession>A0AAE1GVC6</accession>
<feature type="region of interest" description="Disordered" evidence="1">
    <location>
        <begin position="71"/>
        <end position="99"/>
    </location>
</feature>
<reference evidence="2" key="1">
    <citation type="submission" date="2021-07" db="EMBL/GenBank/DDBJ databases">
        <authorList>
            <person name="Catto M.A."/>
            <person name="Jacobson A."/>
            <person name="Kennedy G."/>
            <person name="Labadie P."/>
            <person name="Hunt B.G."/>
            <person name="Srinivasan R."/>
        </authorList>
    </citation>
    <scope>NUCLEOTIDE SEQUENCE</scope>
    <source>
        <strain evidence="2">PL_HMW_Pooled</strain>
        <tissue evidence="2">Head</tissue>
    </source>
</reference>
<evidence type="ECO:0000313" key="3">
    <source>
        <dbReference type="Proteomes" id="UP001219518"/>
    </source>
</evidence>
<dbReference type="AlphaFoldDB" id="A0AAE1GVC6"/>
<name>A0AAE1GVC6_9NEOP</name>
<evidence type="ECO:0000256" key="1">
    <source>
        <dbReference type="SAM" id="MobiDB-lite"/>
    </source>
</evidence>